<evidence type="ECO:0000313" key="3">
    <source>
        <dbReference type="Proteomes" id="UP001589700"/>
    </source>
</evidence>
<feature type="compositionally biased region" description="Low complexity" evidence="1">
    <location>
        <begin position="1"/>
        <end position="14"/>
    </location>
</feature>
<evidence type="ECO:0000256" key="1">
    <source>
        <dbReference type="SAM" id="MobiDB-lite"/>
    </source>
</evidence>
<organism evidence="2 3">
    <name type="scientific">Dietzia aerolata</name>
    <dbReference type="NCBI Taxonomy" id="595984"/>
    <lineage>
        <taxon>Bacteria</taxon>
        <taxon>Bacillati</taxon>
        <taxon>Actinomycetota</taxon>
        <taxon>Actinomycetes</taxon>
        <taxon>Mycobacteriales</taxon>
        <taxon>Dietziaceae</taxon>
        <taxon>Dietzia</taxon>
    </lineage>
</organism>
<dbReference type="EMBL" id="JBHMDY010000002">
    <property type="protein sequence ID" value="MFB9258898.1"/>
    <property type="molecule type" value="Genomic_DNA"/>
</dbReference>
<dbReference type="RefSeq" id="WP_182630925.1">
    <property type="nucleotide sequence ID" value="NZ_JAALDM010000018.1"/>
</dbReference>
<keyword evidence="3" id="KW-1185">Reference proteome</keyword>
<proteinExistence type="predicted"/>
<feature type="region of interest" description="Disordered" evidence="1">
    <location>
        <begin position="1"/>
        <end position="20"/>
    </location>
</feature>
<reference evidence="2 3" key="1">
    <citation type="submission" date="2024-09" db="EMBL/GenBank/DDBJ databases">
        <authorList>
            <person name="Sun Q."/>
            <person name="Mori K."/>
        </authorList>
    </citation>
    <scope>NUCLEOTIDE SEQUENCE [LARGE SCALE GENOMIC DNA]</scope>
    <source>
        <strain evidence="2 3">CCM 7659</strain>
    </source>
</reference>
<gene>
    <name evidence="2" type="ORF">ACFFVD_03710</name>
</gene>
<feature type="compositionally biased region" description="Acidic residues" evidence="1">
    <location>
        <begin position="99"/>
        <end position="129"/>
    </location>
</feature>
<dbReference type="Proteomes" id="UP001589700">
    <property type="component" value="Unassembled WGS sequence"/>
</dbReference>
<comment type="caution">
    <text evidence="2">The sequence shown here is derived from an EMBL/GenBank/DDBJ whole genome shotgun (WGS) entry which is preliminary data.</text>
</comment>
<sequence>MTSPADDLLGLADLDPVEPPAGLFDRLLAVALDPATPPADDSFLPRDVSANDHDQIDLTDFDTDHVPTTGSSDLDADSPHESEPDSGGPLADVDSGLGDLDEPDTTPDAGDQDGVGDVEPGVDDLDLGM</sequence>
<protein>
    <submittedName>
        <fullName evidence="2">Uncharacterized protein</fullName>
    </submittedName>
</protein>
<feature type="region of interest" description="Disordered" evidence="1">
    <location>
        <begin position="34"/>
        <end position="129"/>
    </location>
</feature>
<accession>A0ABV5JMF5</accession>
<evidence type="ECO:0000313" key="2">
    <source>
        <dbReference type="EMBL" id="MFB9258898.1"/>
    </source>
</evidence>
<name>A0ABV5JMF5_9ACTN</name>